<evidence type="ECO:0000313" key="2">
    <source>
        <dbReference type="Proteomes" id="UP000183185"/>
    </source>
</evidence>
<organism evidence="1 2">
    <name type="scientific">Bacillus proteolyticus</name>
    <dbReference type="NCBI Taxonomy" id="2026192"/>
    <lineage>
        <taxon>Bacteria</taxon>
        <taxon>Bacillati</taxon>
        <taxon>Bacillota</taxon>
        <taxon>Bacilli</taxon>
        <taxon>Bacillales</taxon>
        <taxon>Bacillaceae</taxon>
        <taxon>Bacillus</taxon>
        <taxon>Bacillus cereus group</taxon>
    </lineage>
</organism>
<name>A0AA44KY72_9BACI</name>
<accession>A0AA44KY72</accession>
<dbReference type="Proteomes" id="UP000183185">
    <property type="component" value="Unassembled WGS sequence"/>
</dbReference>
<proteinExistence type="predicted"/>
<reference evidence="1 2" key="1">
    <citation type="submission" date="2016-06" db="EMBL/GenBank/DDBJ databases">
        <title>First insights into the genetic diversity and population structure of in the Bacillus cereus group bacteria from diverse marine environments.</title>
        <authorList>
            <person name="Liu Y."/>
            <person name="Lai Q."/>
            <person name="Shao Z."/>
        </authorList>
    </citation>
    <scope>NUCLEOTIDE SEQUENCE [LARGE SCALE GENOMIC DNA]</scope>
    <source>
        <strain evidence="1 2">TD42</strain>
    </source>
</reference>
<sequence length="62" mass="7216">MRSNKEFCPYCHSDLQGEPIPKKSQKAYGTTHFSRKIGISSIEADKIVKWKCPDCEKEWKVK</sequence>
<gene>
    <name evidence="1" type="ORF">BAQ49_25280</name>
</gene>
<comment type="caution">
    <text evidence="1">The sequence shown here is derived from an EMBL/GenBank/DDBJ whole genome shotgun (WGS) entry which is preliminary data.</text>
</comment>
<evidence type="ECO:0000313" key="1">
    <source>
        <dbReference type="EMBL" id="OJE49140.1"/>
    </source>
</evidence>
<dbReference type="AlphaFoldDB" id="A0AA44KY72"/>
<dbReference type="EMBL" id="MACH01000054">
    <property type="protein sequence ID" value="OJE49140.1"/>
    <property type="molecule type" value="Genomic_DNA"/>
</dbReference>
<protein>
    <submittedName>
        <fullName evidence="1">Uncharacterized protein</fullName>
    </submittedName>
</protein>
<dbReference type="RefSeq" id="WP_071744711.1">
    <property type="nucleotide sequence ID" value="NZ_MACH01000054.1"/>
</dbReference>